<dbReference type="STRING" id="1134406.ADN00_00775"/>
<keyword evidence="1" id="KW-0808">Transferase</keyword>
<dbReference type="AlphaFoldDB" id="A0A0P6XML6"/>
<dbReference type="PANTHER" id="PTHR12149:SF8">
    <property type="entry name" value="PROTEIN-RIBULOSAMINE 3-KINASE"/>
    <property type="match status" value="1"/>
</dbReference>
<protein>
    <recommendedName>
        <fullName evidence="4">Fructosamine kinase</fullName>
    </recommendedName>
</protein>
<reference evidence="2 3" key="1">
    <citation type="submission" date="2015-07" db="EMBL/GenBank/DDBJ databases">
        <title>Genome sequence of Ornatilinea apprima DSM 23815.</title>
        <authorList>
            <person name="Hemp J."/>
            <person name="Ward L.M."/>
            <person name="Pace L.A."/>
            <person name="Fischer W.W."/>
        </authorList>
    </citation>
    <scope>NUCLEOTIDE SEQUENCE [LARGE SCALE GENOMIC DNA]</scope>
    <source>
        <strain evidence="2 3">P3M-1</strain>
    </source>
</reference>
<organism evidence="2 3">
    <name type="scientific">Ornatilinea apprima</name>
    <dbReference type="NCBI Taxonomy" id="1134406"/>
    <lineage>
        <taxon>Bacteria</taxon>
        <taxon>Bacillati</taxon>
        <taxon>Chloroflexota</taxon>
        <taxon>Anaerolineae</taxon>
        <taxon>Anaerolineales</taxon>
        <taxon>Anaerolineaceae</taxon>
        <taxon>Ornatilinea</taxon>
    </lineage>
</organism>
<dbReference type="EMBL" id="LGCL01000002">
    <property type="protein sequence ID" value="KPL81092.1"/>
    <property type="molecule type" value="Genomic_DNA"/>
</dbReference>
<gene>
    <name evidence="2" type="ORF">ADN00_00775</name>
</gene>
<dbReference type="PATRIC" id="fig|1134406.4.peg.3553"/>
<dbReference type="Proteomes" id="UP000050417">
    <property type="component" value="Unassembled WGS sequence"/>
</dbReference>
<dbReference type="RefSeq" id="WP_075061042.1">
    <property type="nucleotide sequence ID" value="NZ_LGCL01000002.1"/>
</dbReference>
<dbReference type="Gene3D" id="3.30.200.20">
    <property type="entry name" value="Phosphorylase Kinase, domain 1"/>
    <property type="match status" value="1"/>
</dbReference>
<dbReference type="InterPro" id="IPR011009">
    <property type="entry name" value="Kinase-like_dom_sf"/>
</dbReference>
<keyword evidence="1" id="KW-0418">Kinase</keyword>
<proteinExistence type="inferred from homology"/>
<dbReference type="InterPro" id="IPR016477">
    <property type="entry name" value="Fructo-/Ketosamine-3-kinase"/>
</dbReference>
<sequence>MSDFPVPLEDRIREALQRCGDFSAWKSLVRVGGGCISQSARLDTEEAVYFVKWNPRPFPKMFQIEAESLAYLASTHSVNVPKVYAWGEKEGALPGFLLVEWVGGAAGGGVGHHHRLLGEQLAVLHRCTSEKYGNRFGLWYDNYIGSNPQLNTWSGSWVDFFRDCRLKPQFDLAVRQGRMPGKRKRLLEKGMDHLDQFLGGRDIQPSLLHGDLWGGNFIVGINDQPYLIDPAIFFGDREADLAFTELFGGFSRDFYDAYQTAWPLDPQYAERKSIYNLYHLLNHLNLFGESYGSSVDAILSHFFGN</sequence>
<evidence type="ECO:0000313" key="2">
    <source>
        <dbReference type="EMBL" id="KPL81092.1"/>
    </source>
</evidence>
<dbReference type="SUPFAM" id="SSF56112">
    <property type="entry name" value="Protein kinase-like (PK-like)"/>
    <property type="match status" value="1"/>
</dbReference>
<dbReference type="OrthoDB" id="5291879at2"/>
<comment type="caution">
    <text evidence="2">The sequence shown here is derived from an EMBL/GenBank/DDBJ whole genome shotgun (WGS) entry which is preliminary data.</text>
</comment>
<evidence type="ECO:0008006" key="4">
    <source>
        <dbReference type="Google" id="ProtNLM"/>
    </source>
</evidence>
<dbReference type="PIRSF" id="PIRSF006221">
    <property type="entry name" value="Ketosamine-3-kinase"/>
    <property type="match status" value="1"/>
</dbReference>
<comment type="similarity">
    <text evidence="1">Belongs to the fructosamine kinase family.</text>
</comment>
<keyword evidence="3" id="KW-1185">Reference proteome</keyword>
<name>A0A0P6XML6_9CHLR</name>
<dbReference type="PANTHER" id="PTHR12149">
    <property type="entry name" value="FRUCTOSAMINE 3 KINASE-RELATED PROTEIN"/>
    <property type="match status" value="1"/>
</dbReference>
<accession>A0A0P6XML6</accession>
<evidence type="ECO:0000313" key="3">
    <source>
        <dbReference type="Proteomes" id="UP000050417"/>
    </source>
</evidence>
<dbReference type="GO" id="GO:0016301">
    <property type="term" value="F:kinase activity"/>
    <property type="evidence" value="ECO:0007669"/>
    <property type="project" value="UniProtKB-UniRule"/>
</dbReference>
<dbReference type="Gene3D" id="3.90.1200.10">
    <property type="match status" value="1"/>
</dbReference>
<evidence type="ECO:0000256" key="1">
    <source>
        <dbReference type="PIRNR" id="PIRNR006221"/>
    </source>
</evidence>
<dbReference type="Pfam" id="PF03881">
    <property type="entry name" value="Fructosamin_kin"/>
    <property type="match status" value="1"/>
</dbReference>